<sequence length="132" mass="15171">MDTSSRNEYLKGISVWKMKEQSLIEKNMLIVLKRGLGIQKDILGLENACSEQGARISAMDSSRRNGCLKGISAWIMKEQSLIERKLLVVLKHGMGIQKENLMKMRILQMNIFGKLILLLRIDSVKLFHHHRP</sequence>
<comment type="caution">
    <text evidence="1">The sequence shown here is derived from an EMBL/GenBank/DDBJ whole genome shotgun (WGS) entry which is preliminary data.</text>
</comment>
<dbReference type="Proteomes" id="UP001396334">
    <property type="component" value="Unassembled WGS sequence"/>
</dbReference>
<dbReference type="EMBL" id="JBBPBN010000447">
    <property type="protein sequence ID" value="KAK8486322.1"/>
    <property type="molecule type" value="Genomic_DNA"/>
</dbReference>
<organism evidence="1 2">
    <name type="scientific">Hibiscus sabdariffa</name>
    <name type="common">roselle</name>
    <dbReference type="NCBI Taxonomy" id="183260"/>
    <lineage>
        <taxon>Eukaryota</taxon>
        <taxon>Viridiplantae</taxon>
        <taxon>Streptophyta</taxon>
        <taxon>Embryophyta</taxon>
        <taxon>Tracheophyta</taxon>
        <taxon>Spermatophyta</taxon>
        <taxon>Magnoliopsida</taxon>
        <taxon>eudicotyledons</taxon>
        <taxon>Gunneridae</taxon>
        <taxon>Pentapetalae</taxon>
        <taxon>rosids</taxon>
        <taxon>malvids</taxon>
        <taxon>Malvales</taxon>
        <taxon>Malvaceae</taxon>
        <taxon>Malvoideae</taxon>
        <taxon>Hibiscus</taxon>
    </lineage>
</organism>
<evidence type="ECO:0000313" key="1">
    <source>
        <dbReference type="EMBL" id="KAK8486322.1"/>
    </source>
</evidence>
<proteinExistence type="predicted"/>
<accession>A0ABR2A041</accession>
<reference evidence="1 2" key="1">
    <citation type="journal article" date="2024" name="G3 (Bethesda)">
        <title>Genome assembly of Hibiscus sabdariffa L. provides insights into metabolisms of medicinal natural products.</title>
        <authorList>
            <person name="Kim T."/>
        </authorList>
    </citation>
    <scope>NUCLEOTIDE SEQUENCE [LARGE SCALE GENOMIC DNA]</scope>
    <source>
        <strain evidence="1">TK-2024</strain>
        <tissue evidence="1">Old leaves</tissue>
    </source>
</reference>
<evidence type="ECO:0000313" key="2">
    <source>
        <dbReference type="Proteomes" id="UP001396334"/>
    </source>
</evidence>
<gene>
    <name evidence="1" type="ORF">V6N11_021579</name>
</gene>
<keyword evidence="2" id="KW-1185">Reference proteome</keyword>
<name>A0ABR2A041_9ROSI</name>
<protein>
    <submittedName>
        <fullName evidence="1">Uncharacterized protein</fullName>
    </submittedName>
</protein>